<proteinExistence type="predicted"/>
<feature type="compositionally biased region" description="Low complexity" evidence="1">
    <location>
        <begin position="109"/>
        <end position="124"/>
    </location>
</feature>
<dbReference type="Proteomes" id="UP000324996">
    <property type="component" value="Unassembled WGS sequence"/>
</dbReference>
<keyword evidence="2" id="KW-1133">Transmembrane helix</keyword>
<protein>
    <submittedName>
        <fullName evidence="3">Uncharacterized protein</fullName>
    </submittedName>
</protein>
<feature type="transmembrane region" description="Helical" evidence="2">
    <location>
        <begin position="7"/>
        <end position="23"/>
    </location>
</feature>
<feature type="transmembrane region" description="Helical" evidence="2">
    <location>
        <begin position="43"/>
        <end position="63"/>
    </location>
</feature>
<dbReference type="EMBL" id="BKCN01000024">
    <property type="protein sequence ID" value="GER05410.1"/>
    <property type="molecule type" value="Genomic_DNA"/>
</dbReference>
<feature type="region of interest" description="Disordered" evidence="1">
    <location>
        <begin position="84"/>
        <end position="145"/>
    </location>
</feature>
<dbReference type="RefSeq" id="WP_042083766.1">
    <property type="nucleotide sequence ID" value="NZ_BKCN01000024.1"/>
</dbReference>
<keyword evidence="2" id="KW-0812">Transmembrane</keyword>
<keyword evidence="2" id="KW-0472">Membrane</keyword>
<evidence type="ECO:0000256" key="2">
    <source>
        <dbReference type="SAM" id="Phobius"/>
    </source>
</evidence>
<organism evidence="3 4">
    <name type="scientific">Iodidimonas nitroreducens</name>
    <dbReference type="NCBI Taxonomy" id="1236968"/>
    <lineage>
        <taxon>Bacteria</taxon>
        <taxon>Pseudomonadati</taxon>
        <taxon>Pseudomonadota</taxon>
        <taxon>Alphaproteobacteria</taxon>
        <taxon>Iodidimonadales</taxon>
        <taxon>Iodidimonadaceae</taxon>
        <taxon>Iodidimonas</taxon>
    </lineage>
</organism>
<reference evidence="3 4" key="1">
    <citation type="submission" date="2019-09" db="EMBL/GenBank/DDBJ databases">
        <title>NBRP : Genome information of microbial organism related human and environment.</title>
        <authorList>
            <person name="Hattori M."/>
            <person name="Oshima K."/>
            <person name="Inaba H."/>
            <person name="Suda W."/>
            <person name="Sakamoto M."/>
            <person name="Iino T."/>
            <person name="Kitahara M."/>
            <person name="Oshida Y."/>
            <person name="Iida T."/>
            <person name="Kudo T."/>
            <person name="Itoh T."/>
            <person name="Ohkuma M."/>
        </authorList>
    </citation>
    <scope>NUCLEOTIDE SEQUENCE [LARGE SCALE GENOMIC DNA]</scope>
    <source>
        <strain evidence="3 4">Q-1</strain>
    </source>
</reference>
<evidence type="ECO:0000256" key="1">
    <source>
        <dbReference type="SAM" id="MobiDB-lite"/>
    </source>
</evidence>
<comment type="caution">
    <text evidence="3">The sequence shown here is derived from an EMBL/GenBank/DDBJ whole genome shotgun (WGS) entry which is preliminary data.</text>
</comment>
<dbReference type="GO" id="GO:0005886">
    <property type="term" value="C:plasma membrane"/>
    <property type="evidence" value="ECO:0007669"/>
    <property type="project" value="InterPro"/>
</dbReference>
<keyword evidence="4" id="KW-1185">Reference proteome</keyword>
<gene>
    <name evidence="3" type="ORF">JCM17846_30920</name>
</gene>
<sequence>MSSFLRWIVFVLPAAALVVFALFNRQPVLVSLPGFDLALRLPLFAMFLAGMFLGAILAFALSFRRSFVLSRKLKKAERRADAAQARLDAQNEDGEAGQTSRKFEAIDHAQAPRSSTASSQRASALGAARPSPVQNKASGVGRSAV</sequence>
<name>A0A5A7ND33_9PROT</name>
<dbReference type="AlphaFoldDB" id="A0A5A7ND33"/>
<accession>A0A5A7ND33</accession>
<evidence type="ECO:0000313" key="4">
    <source>
        <dbReference type="Proteomes" id="UP000324996"/>
    </source>
</evidence>
<evidence type="ECO:0000313" key="3">
    <source>
        <dbReference type="EMBL" id="GER05410.1"/>
    </source>
</evidence>